<dbReference type="Gene3D" id="3.60.40.10">
    <property type="entry name" value="PPM-type phosphatase domain"/>
    <property type="match status" value="1"/>
</dbReference>
<dbReference type="RefSeq" id="WP_246240341.1">
    <property type="nucleotide sequence ID" value="NZ_AP022610.1"/>
</dbReference>
<name>A0A7I7XAK5_9MYCO</name>
<dbReference type="Proteomes" id="UP000466517">
    <property type="component" value="Chromosome"/>
</dbReference>
<dbReference type="EMBL" id="AP022610">
    <property type="protein sequence ID" value="BBZ26809.1"/>
    <property type="molecule type" value="Genomic_DNA"/>
</dbReference>
<dbReference type="SMART" id="SM00331">
    <property type="entry name" value="PP2C_SIG"/>
    <property type="match status" value="1"/>
</dbReference>
<evidence type="ECO:0000313" key="3">
    <source>
        <dbReference type="Proteomes" id="UP000466517"/>
    </source>
</evidence>
<dbReference type="InterPro" id="IPR001932">
    <property type="entry name" value="PPM-type_phosphatase-like_dom"/>
</dbReference>
<evidence type="ECO:0000313" key="2">
    <source>
        <dbReference type="EMBL" id="BBZ26809.1"/>
    </source>
</evidence>
<keyword evidence="3" id="KW-1185">Reference proteome</keyword>
<feature type="domain" description="PPM-type phosphatase" evidence="1">
    <location>
        <begin position="5"/>
        <end position="237"/>
    </location>
</feature>
<dbReference type="KEGG" id="mmag:MMAD_11040"/>
<reference evidence="2 3" key="1">
    <citation type="journal article" date="2019" name="Emerg. Microbes Infect.">
        <title>Comprehensive subspecies identification of 175 nontuberculous mycobacteria species based on 7547 genomic profiles.</title>
        <authorList>
            <person name="Matsumoto Y."/>
            <person name="Kinjo T."/>
            <person name="Motooka D."/>
            <person name="Nabeya D."/>
            <person name="Jung N."/>
            <person name="Uechi K."/>
            <person name="Horii T."/>
            <person name="Iida T."/>
            <person name="Fujita J."/>
            <person name="Nakamura S."/>
        </authorList>
    </citation>
    <scope>NUCLEOTIDE SEQUENCE [LARGE SCALE GENOMIC DNA]</scope>
    <source>
        <strain evidence="2 3">JCM 13574</strain>
    </source>
</reference>
<dbReference type="Pfam" id="PF13672">
    <property type="entry name" value="PP2C_2"/>
    <property type="match status" value="1"/>
</dbReference>
<sequence>MSVINVRAFSDVGLVRKRNEDAILVAGWLSQTREGSLVAMDFAPTVPFVCAVADGMGGHVGGDLASRVALTVISERSRDWRSEDDIAKTLQDASDEVRTVGADAELQGLGTTVAGLCLTADGIVVFNVGDSPLFSITDGVLTQISIDDSVFDVNGRPTNIITQSLGQFPPVQPHLKVLPWEAGTYLMCSDGVSGVMSPEELQAAVRRPDLDEMAADIIDTTRRNGAHDNFSFIVVEIPDLSSPDATTLAQRTVETG</sequence>
<dbReference type="SMART" id="SM00332">
    <property type="entry name" value="PP2Cc"/>
    <property type="match status" value="1"/>
</dbReference>
<organism evidence="2 3">
    <name type="scientific">Mycolicibacterium madagascariense</name>
    <dbReference type="NCBI Taxonomy" id="212765"/>
    <lineage>
        <taxon>Bacteria</taxon>
        <taxon>Bacillati</taxon>
        <taxon>Actinomycetota</taxon>
        <taxon>Actinomycetes</taxon>
        <taxon>Mycobacteriales</taxon>
        <taxon>Mycobacteriaceae</taxon>
        <taxon>Mycolicibacterium</taxon>
    </lineage>
</organism>
<proteinExistence type="predicted"/>
<dbReference type="PROSITE" id="PS51746">
    <property type="entry name" value="PPM_2"/>
    <property type="match status" value="1"/>
</dbReference>
<protein>
    <recommendedName>
        <fullName evidence="1">PPM-type phosphatase domain-containing protein</fullName>
    </recommendedName>
</protein>
<accession>A0A7I7XAK5</accession>
<dbReference type="CDD" id="cd00143">
    <property type="entry name" value="PP2Cc"/>
    <property type="match status" value="1"/>
</dbReference>
<evidence type="ECO:0000259" key="1">
    <source>
        <dbReference type="PROSITE" id="PS51746"/>
    </source>
</evidence>
<dbReference type="InterPro" id="IPR036457">
    <property type="entry name" value="PPM-type-like_dom_sf"/>
</dbReference>
<dbReference type="SUPFAM" id="SSF81606">
    <property type="entry name" value="PP2C-like"/>
    <property type="match status" value="1"/>
</dbReference>
<dbReference type="AlphaFoldDB" id="A0A7I7XAK5"/>
<gene>
    <name evidence="2" type="ORF">MMAD_11040</name>
</gene>